<dbReference type="RefSeq" id="WP_076482937.1">
    <property type="nucleotide sequence ID" value="NZ_FTNT01000017.1"/>
</dbReference>
<evidence type="ECO:0000313" key="3">
    <source>
        <dbReference type="Proteomes" id="UP000186218"/>
    </source>
</evidence>
<dbReference type="GO" id="GO:0003677">
    <property type="term" value="F:DNA binding"/>
    <property type="evidence" value="ECO:0007669"/>
    <property type="project" value="UniProtKB-KW"/>
</dbReference>
<dbReference type="Proteomes" id="UP000186218">
    <property type="component" value="Unassembled WGS sequence"/>
</dbReference>
<dbReference type="OrthoDB" id="5187941at2"/>
<keyword evidence="3" id="KW-1185">Reference proteome</keyword>
<keyword evidence="1" id="KW-1133">Transmembrane helix</keyword>
<dbReference type="STRING" id="1344003.SAMN05445060_4166"/>
<keyword evidence="1" id="KW-0812">Transmembrane</keyword>
<keyword evidence="1" id="KW-0472">Membrane</keyword>
<proteinExistence type="predicted"/>
<accession>A0A1N7HG53</accession>
<gene>
    <name evidence="2" type="ORF">SAMN05445060_4166</name>
</gene>
<dbReference type="EMBL" id="FTNT01000017">
    <property type="protein sequence ID" value="SIS23753.1"/>
    <property type="molecule type" value="Genomic_DNA"/>
</dbReference>
<evidence type="ECO:0000256" key="1">
    <source>
        <dbReference type="SAM" id="Phobius"/>
    </source>
</evidence>
<feature type="transmembrane region" description="Helical" evidence="1">
    <location>
        <begin position="12"/>
        <end position="31"/>
    </location>
</feature>
<reference evidence="2 3" key="1">
    <citation type="submission" date="2017-01" db="EMBL/GenBank/DDBJ databases">
        <authorList>
            <person name="Mah S.A."/>
            <person name="Swanson W.J."/>
            <person name="Moy G.W."/>
            <person name="Vacquier V.D."/>
        </authorList>
    </citation>
    <scope>NUCLEOTIDE SEQUENCE [LARGE SCALE GENOMIC DNA]</scope>
    <source>
        <strain evidence="2 3">CPCC 203464</strain>
    </source>
</reference>
<feature type="transmembrane region" description="Helical" evidence="1">
    <location>
        <begin position="43"/>
        <end position="61"/>
    </location>
</feature>
<sequence>MAAGTRRHRPALIALVVVAAVVCLGMAWWQWDRYESTSGTGQNLGYALQWPMFAAAFVYAYRRFVVLENDPDEVEKLHPAPGEMVAIPEDLLPERPKQAASVTVHDDSDPEDRAAADYNRYLAALAEQEKK</sequence>
<dbReference type="AlphaFoldDB" id="A0A1N7HG53"/>
<name>A0A1N7HG53_9NOCA</name>
<keyword evidence="2" id="KW-0238">DNA-binding</keyword>
<protein>
    <submittedName>
        <fullName evidence="2">DNA-binding transcriptional regulator of glucitol operon</fullName>
    </submittedName>
</protein>
<evidence type="ECO:0000313" key="2">
    <source>
        <dbReference type="EMBL" id="SIS23753.1"/>
    </source>
</evidence>
<organism evidence="2 3">
    <name type="scientific">Williamsia sterculiae</name>
    <dbReference type="NCBI Taxonomy" id="1344003"/>
    <lineage>
        <taxon>Bacteria</taxon>
        <taxon>Bacillati</taxon>
        <taxon>Actinomycetota</taxon>
        <taxon>Actinomycetes</taxon>
        <taxon>Mycobacteriales</taxon>
        <taxon>Nocardiaceae</taxon>
        <taxon>Williamsia</taxon>
    </lineage>
</organism>